<accession>A0ABR4QM95</accession>
<feature type="coiled-coil region" evidence="1">
    <location>
        <begin position="59"/>
        <end position="100"/>
    </location>
</feature>
<feature type="compositionally biased region" description="Basic and acidic residues" evidence="2">
    <location>
        <begin position="236"/>
        <end position="255"/>
    </location>
</feature>
<keyword evidence="4" id="KW-1185">Reference proteome</keyword>
<evidence type="ECO:0000256" key="1">
    <source>
        <dbReference type="SAM" id="Coils"/>
    </source>
</evidence>
<evidence type="ECO:0000313" key="3">
    <source>
        <dbReference type="EMBL" id="KAL5110928.1"/>
    </source>
</evidence>
<name>A0ABR4QM95_9CEST</name>
<proteinExistence type="predicted"/>
<reference evidence="3 4" key="1">
    <citation type="journal article" date="2022" name="Front. Cell. Infect. Microbiol.">
        <title>The Genomes of Two Strains of Taenia crassiceps the Animal Model for the Study of Human Cysticercosis.</title>
        <authorList>
            <person name="Bobes R.J."/>
            <person name="Estrada K."/>
            <person name="Rios-Valencia D.G."/>
            <person name="Calderon-Gallegos A."/>
            <person name="de la Torre P."/>
            <person name="Carrero J.C."/>
            <person name="Sanchez-Flores A."/>
            <person name="Laclette J.P."/>
        </authorList>
    </citation>
    <scope>NUCLEOTIDE SEQUENCE [LARGE SCALE GENOMIC DNA]</scope>
    <source>
        <strain evidence="3">WFUcys</strain>
    </source>
</reference>
<evidence type="ECO:0000313" key="4">
    <source>
        <dbReference type="Proteomes" id="UP001651158"/>
    </source>
</evidence>
<feature type="compositionally biased region" description="Polar residues" evidence="2">
    <location>
        <begin position="138"/>
        <end position="150"/>
    </location>
</feature>
<feature type="region of interest" description="Disordered" evidence="2">
    <location>
        <begin position="121"/>
        <end position="150"/>
    </location>
</feature>
<feature type="compositionally biased region" description="Basic and acidic residues" evidence="2">
    <location>
        <begin position="121"/>
        <end position="137"/>
    </location>
</feature>
<organism evidence="3 4">
    <name type="scientific">Taenia crassiceps</name>
    <dbReference type="NCBI Taxonomy" id="6207"/>
    <lineage>
        <taxon>Eukaryota</taxon>
        <taxon>Metazoa</taxon>
        <taxon>Spiralia</taxon>
        <taxon>Lophotrochozoa</taxon>
        <taxon>Platyhelminthes</taxon>
        <taxon>Cestoda</taxon>
        <taxon>Eucestoda</taxon>
        <taxon>Cyclophyllidea</taxon>
        <taxon>Taeniidae</taxon>
        <taxon>Taenia</taxon>
    </lineage>
</organism>
<evidence type="ECO:0000256" key="2">
    <source>
        <dbReference type="SAM" id="MobiDB-lite"/>
    </source>
</evidence>
<protein>
    <submittedName>
        <fullName evidence="3">Uncharacterized protein</fullName>
    </submittedName>
</protein>
<dbReference type="Proteomes" id="UP001651158">
    <property type="component" value="Unassembled WGS sequence"/>
</dbReference>
<feature type="region of interest" description="Disordered" evidence="2">
    <location>
        <begin position="236"/>
        <end position="261"/>
    </location>
</feature>
<sequence>MLRFTQTKTNFTTANNQLTDDQRNELISDLVRKCDEIQEKLDREIALRKEQMDIFTHDILKLKNEKEILSKENQKKDQVIEELRENSSTQKDRLLEMEEKFEACKQALTIEIKRRKGLERKIGEERGNFPTSKKEASQHMSTSCETASSSADNRRDLCNSICELSKLVTSQAEELKQLKKVIYKSEEQRPSNSSFIHMQPKLTDDQMWKEATGAKGDSQSGVSIGRRRWRDAEELKTFEESGVHEDPIQPTEKKKTLSLKL</sequence>
<comment type="caution">
    <text evidence="3">The sequence shown here is derived from an EMBL/GenBank/DDBJ whole genome shotgun (WGS) entry which is preliminary data.</text>
</comment>
<gene>
    <name evidence="3" type="ORF">TcWFU_009435</name>
</gene>
<dbReference type="EMBL" id="JAKROA010000002">
    <property type="protein sequence ID" value="KAL5110928.1"/>
    <property type="molecule type" value="Genomic_DNA"/>
</dbReference>
<keyword evidence="1" id="KW-0175">Coiled coil</keyword>